<organism evidence="4">
    <name type="scientific">Escherichia coli</name>
    <dbReference type="NCBI Taxonomy" id="562"/>
    <lineage>
        <taxon>Bacteria</taxon>
        <taxon>Pseudomonadati</taxon>
        <taxon>Pseudomonadota</taxon>
        <taxon>Gammaproteobacteria</taxon>
        <taxon>Enterobacterales</taxon>
        <taxon>Enterobacteriaceae</taxon>
        <taxon>Escherichia</taxon>
    </lineage>
</organism>
<name>A0A385EMV5_ECOLX</name>
<gene>
    <name evidence="4" type="ORF">pECSIC9_00003</name>
</gene>
<evidence type="ECO:0000313" key="4">
    <source>
        <dbReference type="EMBL" id="AXQ86691.1"/>
    </source>
</evidence>
<sequence length="153" mass="17239">MLPHRASPSNKIKFIKIVLVLTPVYSEYILSVTKTTEAPQMAQKNRISETEWKQLLPQMASFAHITTDIGYSVLVKGEKSSDVAMRVGRSKQNISSTVKRIWDLYQNTTLKAENGEPLKLVQVWIPASLAETVLKEAAKYSINNITTSEMEKK</sequence>
<accession>A0A385EMV5</accession>
<dbReference type="Gene3D" id="1.10.10.2690">
    <property type="match status" value="1"/>
</dbReference>
<geneLocation type="plasmid" evidence="4">
    <name>pECSIC9</name>
</geneLocation>
<keyword evidence="2" id="KW-0804">Transcription</keyword>
<dbReference type="InterPro" id="IPR053721">
    <property type="entry name" value="Fimbrial_Adhesin_Reg"/>
</dbReference>
<keyword evidence="1" id="KW-0805">Transcription regulation</keyword>
<keyword evidence="4" id="KW-0614">Plasmid</keyword>
<feature type="domain" description="TrfB transcriptional repressor protein" evidence="3">
    <location>
        <begin position="49"/>
        <end position="133"/>
    </location>
</feature>
<dbReference type="InterPro" id="IPR032428">
    <property type="entry name" value="TrfB"/>
</dbReference>
<evidence type="ECO:0000256" key="1">
    <source>
        <dbReference type="ARBA" id="ARBA00023015"/>
    </source>
</evidence>
<reference evidence="4" key="1">
    <citation type="submission" date="2018-01" db="EMBL/GenBank/DDBJ databases">
        <title>Escherichia coli ST648-D co-producing KPC-2, CTX-M- 15 and QnrS1 isgoing to companion animals.</title>
        <authorList>
            <person name="Sellera F."/>
            <person name="Fernandes M."/>
            <person name="Ruiz R."/>
            <person name="Falleiros A."/>
            <person name="Rodrigues F."/>
            <person name="Cerdeira L."/>
            <person name="Lincopan N."/>
        </authorList>
    </citation>
    <scope>NUCLEOTIDE SEQUENCE</scope>
    <source>
        <strain evidence="4">ECSIC9</strain>
        <plasmid evidence="4">pECSIC9</plasmid>
    </source>
</reference>
<proteinExistence type="predicted"/>
<dbReference type="Pfam" id="PF16509">
    <property type="entry name" value="KORA"/>
    <property type="match status" value="1"/>
</dbReference>
<protein>
    <submittedName>
        <fullName evidence="4">Antirestriction protein ArdK</fullName>
    </submittedName>
</protein>
<evidence type="ECO:0000256" key="2">
    <source>
        <dbReference type="ARBA" id="ARBA00023163"/>
    </source>
</evidence>
<dbReference type="AlphaFoldDB" id="A0A385EMV5"/>
<dbReference type="EMBL" id="MG886286">
    <property type="protein sequence ID" value="AXQ86691.1"/>
    <property type="molecule type" value="Genomic_DNA"/>
</dbReference>
<evidence type="ECO:0000259" key="3">
    <source>
        <dbReference type="Pfam" id="PF16509"/>
    </source>
</evidence>